<feature type="non-terminal residue" evidence="1">
    <location>
        <position position="1"/>
    </location>
</feature>
<comment type="caution">
    <text evidence="1">The sequence shown here is derived from an EMBL/GenBank/DDBJ whole genome shotgun (WGS) entry which is preliminary data.</text>
</comment>
<proteinExistence type="predicted"/>
<reference evidence="1" key="1">
    <citation type="journal article" date="2014" name="Front. Microbiol.">
        <title>High frequency of phylogenetically diverse reductive dehalogenase-homologous genes in deep subseafloor sedimentary metagenomes.</title>
        <authorList>
            <person name="Kawai M."/>
            <person name="Futagami T."/>
            <person name="Toyoda A."/>
            <person name="Takaki Y."/>
            <person name="Nishi S."/>
            <person name="Hori S."/>
            <person name="Arai W."/>
            <person name="Tsubouchi T."/>
            <person name="Morono Y."/>
            <person name="Uchiyama I."/>
            <person name="Ito T."/>
            <person name="Fujiyama A."/>
            <person name="Inagaki F."/>
            <person name="Takami H."/>
        </authorList>
    </citation>
    <scope>NUCLEOTIDE SEQUENCE</scope>
    <source>
        <strain evidence="1">Expedition CK06-06</strain>
    </source>
</reference>
<dbReference type="AlphaFoldDB" id="X0V074"/>
<sequence>GAAGGGKSDALFMGAIMFCHLPGYSAIVFRQTLQDHILPEGLIPRSKEWLMKVLGKKAWNGSSNTWTFPSGATITFGYIKAADDHYRYQSSAYQYIGFDEVPQFRESQFRYLFSRLRRLETQKDIPLRIRGAGNPDGPYVQWVKQRYVDLKTAIAPFIPAKIDDNPGLDKETYKNSLMYLDPVTRARLMDGDWEMRDVGSMFQRSNFTLTKAVPAKMLAVRYWDKAASKAKRGEDACFTAGVLMSTDGEGHFFILDVKHSEGP</sequence>
<dbReference type="EMBL" id="BARS01029466">
    <property type="protein sequence ID" value="GAG04852.1"/>
    <property type="molecule type" value="Genomic_DNA"/>
</dbReference>
<gene>
    <name evidence="1" type="ORF">S01H1_46055</name>
</gene>
<protein>
    <submittedName>
        <fullName evidence="1">Uncharacterized protein</fullName>
    </submittedName>
</protein>
<organism evidence="1">
    <name type="scientific">marine sediment metagenome</name>
    <dbReference type="NCBI Taxonomy" id="412755"/>
    <lineage>
        <taxon>unclassified sequences</taxon>
        <taxon>metagenomes</taxon>
        <taxon>ecological metagenomes</taxon>
    </lineage>
</organism>
<feature type="non-terminal residue" evidence="1">
    <location>
        <position position="263"/>
    </location>
</feature>
<evidence type="ECO:0000313" key="1">
    <source>
        <dbReference type="EMBL" id="GAG04852.1"/>
    </source>
</evidence>
<name>X0V074_9ZZZZ</name>
<dbReference type="InterPro" id="IPR027417">
    <property type="entry name" value="P-loop_NTPase"/>
</dbReference>
<dbReference type="Gene3D" id="3.40.50.300">
    <property type="entry name" value="P-loop containing nucleotide triphosphate hydrolases"/>
    <property type="match status" value="1"/>
</dbReference>
<dbReference type="Pfam" id="PF03237">
    <property type="entry name" value="Terminase_6N"/>
    <property type="match status" value="1"/>
</dbReference>
<accession>X0V074</accession>